<organism evidence="1">
    <name type="scientific">uncultured virus</name>
    <dbReference type="NCBI Taxonomy" id="340016"/>
    <lineage>
        <taxon>Viruses</taxon>
        <taxon>environmental samples</taxon>
    </lineage>
</organism>
<reference evidence="1" key="2">
    <citation type="journal article" date="2017" name="Nat. Commun.">
        <title>Single-virus genomics reveals hidden cosmopolitan and abundant viruses.</title>
        <authorList>
            <person name="Martinez-Hernandez F."/>
            <person name="Fornas O."/>
            <person name="Lluesma Gomez M."/>
            <person name="Bolduc B."/>
            <person name="de la Cruz Pena M.J."/>
            <person name="Martinez J.M."/>
            <person name="Anton J."/>
            <person name="Gasol J.M."/>
            <person name="Rosselli R."/>
            <person name="Rodriguez-Valera F."/>
            <person name="Sullivan M.B."/>
            <person name="Acinas S.G."/>
            <person name="Martinez-Garcia M."/>
        </authorList>
    </citation>
    <scope>NUCLEOTIDE SEQUENCE</scope>
</reference>
<proteinExistence type="predicted"/>
<evidence type="ECO:0000313" key="1">
    <source>
        <dbReference type="EMBL" id="ASF00694.1"/>
    </source>
</evidence>
<protein>
    <submittedName>
        <fullName evidence="1">Uncharacterized protein</fullName>
    </submittedName>
</protein>
<dbReference type="EMBL" id="KY052852">
    <property type="protein sequence ID" value="ASF00694.1"/>
    <property type="molecule type" value="Genomic_DNA"/>
</dbReference>
<sequence>MMRENPPYPKYPEYMNGRLKKIDMAARLDQMKAGLASKSWYPEWDARQRGAAQRILNNALDVLDEYDY</sequence>
<accession>A0A218MN51</accession>
<reference evidence="1" key="1">
    <citation type="submission" date="2016-10" db="EMBL/GenBank/DDBJ databases">
        <authorList>
            <person name="Varghese N."/>
        </authorList>
    </citation>
    <scope>NUCLEOTIDE SEQUENCE</scope>
</reference>
<name>A0A218MN51_9VIRU</name>